<dbReference type="EMBL" id="JBAWSX010000020">
    <property type="protein sequence ID" value="MEI4803983.1"/>
    <property type="molecule type" value="Genomic_DNA"/>
</dbReference>
<keyword evidence="4" id="KW-1185">Reference proteome</keyword>
<dbReference type="Pfam" id="PF13751">
    <property type="entry name" value="DDE_Tnp_1_6"/>
    <property type="match status" value="1"/>
</dbReference>
<evidence type="ECO:0000259" key="1">
    <source>
        <dbReference type="Pfam" id="PF05598"/>
    </source>
</evidence>
<dbReference type="InterPro" id="IPR008490">
    <property type="entry name" value="Transposase_InsH_N"/>
</dbReference>
<accession>A0ABU8FMQ2</accession>
<evidence type="ECO:0000313" key="3">
    <source>
        <dbReference type="EMBL" id="MEI4803983.1"/>
    </source>
</evidence>
<protein>
    <submittedName>
        <fullName evidence="3">IS1182 family transposase</fullName>
    </submittedName>
</protein>
<dbReference type="InterPro" id="IPR025668">
    <property type="entry name" value="Tnp_DDE_dom"/>
</dbReference>
<gene>
    <name evidence="3" type="ORF">WAZ07_22725</name>
</gene>
<evidence type="ECO:0000259" key="2">
    <source>
        <dbReference type="Pfam" id="PF13751"/>
    </source>
</evidence>
<dbReference type="NCBIfam" id="NF033551">
    <property type="entry name" value="transpos_IS1182"/>
    <property type="match status" value="1"/>
</dbReference>
<dbReference type="PANTHER" id="PTHR33408">
    <property type="entry name" value="TRANSPOSASE"/>
    <property type="match status" value="1"/>
</dbReference>
<dbReference type="Pfam" id="PF05598">
    <property type="entry name" value="DUF772"/>
    <property type="match status" value="1"/>
</dbReference>
<name>A0ABU8FMQ2_9BACI</name>
<proteinExistence type="predicted"/>
<dbReference type="InterPro" id="IPR047629">
    <property type="entry name" value="IS1182_transpos"/>
</dbReference>
<dbReference type="RefSeq" id="WP_336474266.1">
    <property type="nucleotide sequence ID" value="NZ_JBAWSX010000020.1"/>
</dbReference>
<comment type="caution">
    <text evidence="3">The sequence shown here is derived from an EMBL/GenBank/DDBJ whole genome shotgun (WGS) entry which is preliminary data.</text>
</comment>
<reference evidence="3 4" key="1">
    <citation type="submission" date="2024-01" db="EMBL/GenBank/DDBJ databases">
        <title>Seven novel Bacillus-like species.</title>
        <authorList>
            <person name="Liu G."/>
        </authorList>
    </citation>
    <scope>NUCLEOTIDE SEQUENCE [LARGE SCALE GENOMIC DNA]</scope>
    <source>
        <strain evidence="3 4">FJAT-51639</strain>
    </source>
</reference>
<feature type="domain" description="Transposase DDE" evidence="2">
    <location>
        <begin position="324"/>
        <end position="436"/>
    </location>
</feature>
<feature type="domain" description="Transposase InsH N-terminal" evidence="1">
    <location>
        <begin position="20"/>
        <end position="112"/>
    </location>
</feature>
<organism evidence="3 4">
    <name type="scientific">Bacillus bruguierae</name>
    <dbReference type="NCBI Taxonomy" id="3127667"/>
    <lineage>
        <taxon>Bacteria</taxon>
        <taxon>Bacillati</taxon>
        <taxon>Bacillota</taxon>
        <taxon>Bacilli</taxon>
        <taxon>Bacillales</taxon>
        <taxon>Bacillaceae</taxon>
        <taxon>Bacillus</taxon>
    </lineage>
</organism>
<sequence>MYVTYSIKQVEENRKYYEMMYDASHHLVKIDQVMDWNFVTRQLEVFYPHRIGRPTKDPIMLVKILLIQYLEGFRSVRFTCNQVKQNATYRWFLGISPKEKIPDHSTISKFLSQRLRNTAFWEKLFQHCLRLIHQEGFIANETWVADETELKANANKRIRETLVEEKVIEEKGTDLAIINNHRLRRGKKPLPAKRSKIEEKQTNISPVDPDARLSVKHDKRGRFAYFEHRVVDSLHNFIIATDITAANVPGHRKLIEQIEWLKQLFGKYAGEIALDSGYYNASLAYRLFQRLFFVYISYRRFTTKEHPQCRRYHFKQVNEDLYACPCGVPFYYKTTNRQGYHEFKPPKGSCQFCPFAKKENEDRVLRISIHQDIYDQLREQRLSMRGKILRSVRPSTVELSFAHSKELHGLRYARYRGVQKVKAQVLMTAIIQSLKKWTKLRSLKRVGLHLTHQIIEETTL</sequence>
<evidence type="ECO:0000313" key="4">
    <source>
        <dbReference type="Proteomes" id="UP001372526"/>
    </source>
</evidence>
<dbReference type="Proteomes" id="UP001372526">
    <property type="component" value="Unassembled WGS sequence"/>
</dbReference>
<dbReference type="PANTHER" id="PTHR33408:SF2">
    <property type="entry name" value="TRANSPOSASE DDE DOMAIN-CONTAINING PROTEIN"/>
    <property type="match status" value="1"/>
</dbReference>